<name>L8X7M2_THACA</name>
<comment type="caution">
    <text evidence="1">The sequence shown here is derived from an EMBL/GenBank/DDBJ whole genome shotgun (WGS) entry which is preliminary data.</text>
</comment>
<evidence type="ECO:0000313" key="2">
    <source>
        <dbReference type="Proteomes" id="UP000011668"/>
    </source>
</evidence>
<protein>
    <submittedName>
        <fullName evidence="1">Uncharacterized protein</fullName>
    </submittedName>
</protein>
<reference evidence="1 2" key="1">
    <citation type="journal article" date="2013" name="Nat. Commun.">
        <title>The evolution and pathogenic mechanisms of the rice sheath blight pathogen.</title>
        <authorList>
            <person name="Zheng A."/>
            <person name="Lin R."/>
            <person name="Xu L."/>
            <person name="Qin P."/>
            <person name="Tang C."/>
            <person name="Ai P."/>
            <person name="Zhang D."/>
            <person name="Liu Y."/>
            <person name="Sun Z."/>
            <person name="Feng H."/>
            <person name="Wang Y."/>
            <person name="Chen Y."/>
            <person name="Liang X."/>
            <person name="Fu R."/>
            <person name="Li Q."/>
            <person name="Zhang J."/>
            <person name="Yu X."/>
            <person name="Xie Z."/>
            <person name="Ding L."/>
            <person name="Guan P."/>
            <person name="Tang J."/>
            <person name="Liang Y."/>
            <person name="Wang S."/>
            <person name="Deng Q."/>
            <person name="Li S."/>
            <person name="Zhu J."/>
            <person name="Wang L."/>
            <person name="Liu H."/>
            <person name="Li P."/>
        </authorList>
    </citation>
    <scope>NUCLEOTIDE SEQUENCE [LARGE SCALE GENOMIC DNA]</scope>
    <source>
        <strain evidence="2">AG-1 IA</strain>
    </source>
</reference>
<accession>L8X7M2</accession>
<sequence>MVDGRVGYNEQVYARASQRARGINTSRGGGEAEGRQPNQVLGFIIRSQLSAVSHESWVMTAQTPFRGAATEEFHS</sequence>
<dbReference type="EMBL" id="AFRT01000191">
    <property type="protein sequence ID" value="ELU45097.1"/>
    <property type="molecule type" value="Genomic_DNA"/>
</dbReference>
<organism evidence="1 2">
    <name type="scientific">Thanatephorus cucumeris (strain AG1-IA)</name>
    <name type="common">Rice sheath blight fungus</name>
    <name type="synonym">Rhizoctonia solani</name>
    <dbReference type="NCBI Taxonomy" id="983506"/>
    <lineage>
        <taxon>Eukaryota</taxon>
        <taxon>Fungi</taxon>
        <taxon>Dikarya</taxon>
        <taxon>Basidiomycota</taxon>
        <taxon>Agaricomycotina</taxon>
        <taxon>Agaricomycetes</taxon>
        <taxon>Cantharellales</taxon>
        <taxon>Ceratobasidiaceae</taxon>
        <taxon>Rhizoctonia</taxon>
        <taxon>Rhizoctonia solani AG-1</taxon>
    </lineage>
</organism>
<dbReference type="Proteomes" id="UP000011668">
    <property type="component" value="Unassembled WGS sequence"/>
</dbReference>
<gene>
    <name evidence="1" type="ORF">AG1IA_00868</name>
</gene>
<proteinExistence type="predicted"/>
<dbReference type="AlphaFoldDB" id="L8X7M2"/>
<dbReference type="HOGENOM" id="CLU_2672801_0_0_1"/>
<keyword evidence="2" id="KW-1185">Reference proteome</keyword>
<evidence type="ECO:0000313" key="1">
    <source>
        <dbReference type="EMBL" id="ELU45097.1"/>
    </source>
</evidence>